<feature type="domain" description="Integrase catalytic" evidence="1">
    <location>
        <begin position="78"/>
        <end position="249"/>
    </location>
</feature>
<dbReference type="AlphaFoldDB" id="A0A4Y2LQI4"/>
<dbReference type="OrthoDB" id="422540at2759"/>
<protein>
    <recommendedName>
        <fullName evidence="1">Integrase catalytic domain-containing protein</fullName>
    </recommendedName>
</protein>
<comment type="caution">
    <text evidence="2">The sequence shown here is derived from an EMBL/GenBank/DDBJ whole genome shotgun (WGS) entry which is preliminary data.</text>
</comment>
<evidence type="ECO:0000313" key="2">
    <source>
        <dbReference type="EMBL" id="GBN16998.1"/>
    </source>
</evidence>
<dbReference type="Pfam" id="PF00665">
    <property type="entry name" value="rve"/>
    <property type="match status" value="1"/>
</dbReference>
<organism evidence="2 3">
    <name type="scientific">Araneus ventricosus</name>
    <name type="common">Orbweaver spider</name>
    <name type="synonym">Epeira ventricosa</name>
    <dbReference type="NCBI Taxonomy" id="182803"/>
    <lineage>
        <taxon>Eukaryota</taxon>
        <taxon>Metazoa</taxon>
        <taxon>Ecdysozoa</taxon>
        <taxon>Arthropoda</taxon>
        <taxon>Chelicerata</taxon>
        <taxon>Arachnida</taxon>
        <taxon>Araneae</taxon>
        <taxon>Araneomorphae</taxon>
        <taxon>Entelegynae</taxon>
        <taxon>Araneoidea</taxon>
        <taxon>Araneidae</taxon>
        <taxon>Araneus</taxon>
    </lineage>
</organism>
<reference evidence="2 3" key="1">
    <citation type="journal article" date="2019" name="Sci. Rep.">
        <title>Orb-weaving spider Araneus ventricosus genome elucidates the spidroin gene catalogue.</title>
        <authorList>
            <person name="Kono N."/>
            <person name="Nakamura H."/>
            <person name="Ohtoshi R."/>
            <person name="Moran D.A.P."/>
            <person name="Shinohara A."/>
            <person name="Yoshida Y."/>
            <person name="Fujiwara M."/>
            <person name="Mori M."/>
            <person name="Tomita M."/>
            <person name="Arakawa K."/>
        </authorList>
    </citation>
    <scope>NUCLEOTIDE SEQUENCE [LARGE SCALE GENOMIC DNA]</scope>
</reference>
<dbReference type="SUPFAM" id="SSF53098">
    <property type="entry name" value="Ribonuclease H-like"/>
    <property type="match status" value="1"/>
</dbReference>
<accession>A0A4Y2LQI4</accession>
<keyword evidence="3" id="KW-1185">Reference proteome</keyword>
<dbReference type="InterPro" id="IPR001584">
    <property type="entry name" value="Integrase_cat-core"/>
</dbReference>
<dbReference type="PANTHER" id="PTHR38681:SF1">
    <property type="entry name" value="RETROVIRUS-RELATED POL POLYPROTEIN FROM TRANSPOSON 412-LIKE PROTEIN"/>
    <property type="match status" value="1"/>
</dbReference>
<dbReference type="InterPro" id="IPR012337">
    <property type="entry name" value="RNaseH-like_sf"/>
</dbReference>
<evidence type="ECO:0000313" key="3">
    <source>
        <dbReference type="Proteomes" id="UP000499080"/>
    </source>
</evidence>
<dbReference type="PROSITE" id="PS50994">
    <property type="entry name" value="INTEGRASE"/>
    <property type="match status" value="1"/>
</dbReference>
<dbReference type="PANTHER" id="PTHR38681">
    <property type="entry name" value="RETROVIRUS-RELATED POL POLYPROTEIN FROM TRANSPOSON 412-LIKE PROTEIN-RELATED"/>
    <property type="match status" value="1"/>
</dbReference>
<name>A0A4Y2LQI4_ARAVE</name>
<dbReference type="Proteomes" id="UP000499080">
    <property type="component" value="Unassembled WGS sequence"/>
</dbReference>
<dbReference type="GO" id="GO:0015074">
    <property type="term" value="P:DNA integration"/>
    <property type="evidence" value="ECO:0007669"/>
    <property type="project" value="InterPro"/>
</dbReference>
<gene>
    <name evidence="2" type="ORF">AVEN_140114_1</name>
</gene>
<dbReference type="InterPro" id="IPR036397">
    <property type="entry name" value="RNaseH_sf"/>
</dbReference>
<dbReference type="GO" id="GO:0003676">
    <property type="term" value="F:nucleic acid binding"/>
    <property type="evidence" value="ECO:0007669"/>
    <property type="project" value="InterPro"/>
</dbReference>
<sequence length="305" mass="35353">MAIAQIADEDLQTLLKSNTGLDLQLRHVDYKCVHSTVIFLLIGLDDMYHRNLGNKYLMQSTPYRILVKRPHSICSDIRPFQPVDTRFTQVHIDVVGPLPPSRNNRYLLTCIDRFTRWVEAVPMVDQEATTKTQAFLQEWVSRFGLPEVITTDRGTNFQSHLFHNLANLLGTYKNSIKASNPKENDMIERAHRQIKAALMAHCTADWVGTFRLVLLGIRSKYKFDIGASSFELVYGTSLGLPRKFFRHFQNTTHTETEFLVELRRTMQRIRLAPATNHSTNKVFVHPELLQSLNVFVRVYRVRWPL</sequence>
<dbReference type="Gene3D" id="3.30.420.10">
    <property type="entry name" value="Ribonuclease H-like superfamily/Ribonuclease H"/>
    <property type="match status" value="1"/>
</dbReference>
<proteinExistence type="predicted"/>
<dbReference type="EMBL" id="BGPR01006211">
    <property type="protein sequence ID" value="GBN16998.1"/>
    <property type="molecule type" value="Genomic_DNA"/>
</dbReference>
<evidence type="ECO:0000259" key="1">
    <source>
        <dbReference type="PROSITE" id="PS50994"/>
    </source>
</evidence>